<protein>
    <submittedName>
        <fullName evidence="1">Uncharacterized protein</fullName>
    </submittedName>
</protein>
<dbReference type="RefSeq" id="WP_173571189.1">
    <property type="nucleotide sequence ID" value="NZ_WOSY01000023.1"/>
</dbReference>
<accession>A0ABX0K3V7</accession>
<proteinExistence type="predicted"/>
<keyword evidence="2" id="KW-1185">Reference proteome</keyword>
<sequence length="160" mass="17378">MNPVSFFVAALCAAQLIPEARAQVMPLDLPATESHFTTYTGHCTGSYGCRTLSVDTHDDSLSIDMTDLIRDGSHAILAGVKIADPEGGDREVYRLTTLTSQFRHADFKAGKFQADSVPDSTCIIHRPMHDAALSSLSCTYYTVNEFGDADPTIFGFVRSP</sequence>
<name>A0ABX0K3V7_9PROT</name>
<reference evidence="1 2" key="1">
    <citation type="journal article" date="2020" name="Int. J. Syst. Evol. Microbiol.">
        <title>Novel acetic acid bacteria from cider fermentations: Acetobacter conturbans sp. nov. and Acetobacter fallax sp. nov.</title>
        <authorList>
            <person name="Sombolestani A.S."/>
            <person name="Cleenwerck I."/>
            <person name="Cnockaert M."/>
            <person name="Borremans W."/>
            <person name="Wieme A.D."/>
            <person name="De Vuyst L."/>
            <person name="Vandamme P."/>
        </authorList>
    </citation>
    <scope>NUCLEOTIDE SEQUENCE [LARGE SCALE GENOMIC DNA]</scope>
    <source>
        <strain evidence="1 2">LMG 1627</strain>
    </source>
</reference>
<dbReference type="EMBL" id="WOSY01000023">
    <property type="protein sequence ID" value="NHN89955.1"/>
    <property type="molecule type" value="Genomic_DNA"/>
</dbReference>
<dbReference type="Proteomes" id="UP000631653">
    <property type="component" value="Unassembled WGS sequence"/>
</dbReference>
<evidence type="ECO:0000313" key="2">
    <source>
        <dbReference type="Proteomes" id="UP000631653"/>
    </source>
</evidence>
<evidence type="ECO:0000313" key="1">
    <source>
        <dbReference type="EMBL" id="NHN89955.1"/>
    </source>
</evidence>
<comment type="caution">
    <text evidence="1">The sequence shown here is derived from an EMBL/GenBank/DDBJ whole genome shotgun (WGS) entry which is preliminary data.</text>
</comment>
<organism evidence="1 2">
    <name type="scientific">Acetobacter conturbans</name>
    <dbReference type="NCBI Taxonomy" id="1737472"/>
    <lineage>
        <taxon>Bacteria</taxon>
        <taxon>Pseudomonadati</taxon>
        <taxon>Pseudomonadota</taxon>
        <taxon>Alphaproteobacteria</taxon>
        <taxon>Acetobacterales</taxon>
        <taxon>Acetobacteraceae</taxon>
        <taxon>Acetobacter</taxon>
    </lineage>
</organism>
<gene>
    <name evidence="1" type="ORF">GOB81_15240</name>
</gene>